<dbReference type="EMBL" id="LGRX02035640">
    <property type="protein sequence ID" value="KAK3233743.1"/>
    <property type="molecule type" value="Genomic_DNA"/>
</dbReference>
<dbReference type="GO" id="GO:0005739">
    <property type="term" value="C:mitochondrion"/>
    <property type="evidence" value="ECO:0007669"/>
    <property type="project" value="TreeGrafter"/>
</dbReference>
<comment type="catalytic activity">
    <reaction evidence="11">
        <text>2 glutathione + NADP(+) = glutathione disulfide + NADPH + H(+)</text>
        <dbReference type="Rhea" id="RHEA:11740"/>
        <dbReference type="ChEBI" id="CHEBI:15378"/>
        <dbReference type="ChEBI" id="CHEBI:57783"/>
        <dbReference type="ChEBI" id="CHEBI:57925"/>
        <dbReference type="ChEBI" id="CHEBI:58297"/>
        <dbReference type="ChEBI" id="CHEBI:58349"/>
        <dbReference type="EC" id="1.8.1.7"/>
    </reaction>
</comment>
<feature type="domain" description="FAD/NAD(P)-binding" evidence="12">
    <location>
        <begin position="13"/>
        <end position="341"/>
    </location>
</feature>
<proteinExistence type="inferred from homology"/>
<dbReference type="SUPFAM" id="SSF51905">
    <property type="entry name" value="FAD/NAD(P)-binding domain"/>
    <property type="match status" value="1"/>
</dbReference>
<evidence type="ECO:0000256" key="10">
    <source>
        <dbReference type="ARBA" id="ARBA00023284"/>
    </source>
</evidence>
<gene>
    <name evidence="13" type="ORF">CYMTET_55976</name>
</gene>
<keyword evidence="9" id="KW-1015">Disulfide bond</keyword>
<evidence type="ECO:0000256" key="3">
    <source>
        <dbReference type="ARBA" id="ARBA00011738"/>
    </source>
</evidence>
<dbReference type="PANTHER" id="PTHR42737">
    <property type="entry name" value="GLUTATHIONE REDUCTASE"/>
    <property type="match status" value="1"/>
</dbReference>
<dbReference type="GO" id="GO:0004362">
    <property type="term" value="F:glutathione-disulfide reductase (NADPH) activity"/>
    <property type="evidence" value="ECO:0007669"/>
    <property type="project" value="UniProtKB-EC"/>
</dbReference>
<dbReference type="Gene3D" id="3.50.50.60">
    <property type="entry name" value="FAD/NAD(P)-binding domain"/>
    <property type="match status" value="1"/>
</dbReference>
<protein>
    <recommendedName>
        <fullName evidence="4">glutathione-disulfide reductase</fullName>
        <ecNumber evidence="4">1.8.1.7</ecNumber>
    </recommendedName>
</protein>
<evidence type="ECO:0000256" key="11">
    <source>
        <dbReference type="ARBA" id="ARBA00049142"/>
    </source>
</evidence>
<keyword evidence="14" id="KW-1185">Reference proteome</keyword>
<dbReference type="Proteomes" id="UP001190700">
    <property type="component" value="Unassembled WGS sequence"/>
</dbReference>
<dbReference type="GO" id="GO:0006749">
    <property type="term" value="P:glutathione metabolic process"/>
    <property type="evidence" value="ECO:0007669"/>
    <property type="project" value="TreeGrafter"/>
</dbReference>
<dbReference type="PANTHER" id="PTHR42737:SF2">
    <property type="entry name" value="GLUTATHIONE REDUCTASE"/>
    <property type="match status" value="1"/>
</dbReference>
<reference evidence="13 14" key="1">
    <citation type="journal article" date="2015" name="Genome Biol. Evol.">
        <title>Comparative Genomics of a Bacterivorous Green Alga Reveals Evolutionary Causalities and Consequences of Phago-Mixotrophic Mode of Nutrition.</title>
        <authorList>
            <person name="Burns J.A."/>
            <person name="Paasch A."/>
            <person name="Narechania A."/>
            <person name="Kim E."/>
        </authorList>
    </citation>
    <scope>NUCLEOTIDE SEQUENCE [LARGE SCALE GENOMIC DNA]</scope>
    <source>
        <strain evidence="13 14">PLY_AMNH</strain>
    </source>
</reference>
<dbReference type="InterPro" id="IPR046952">
    <property type="entry name" value="GSHR/TRXR-like"/>
</dbReference>
<evidence type="ECO:0000256" key="8">
    <source>
        <dbReference type="ARBA" id="ARBA00023002"/>
    </source>
</evidence>
<dbReference type="GO" id="GO:0050660">
    <property type="term" value="F:flavin adenine dinucleotide binding"/>
    <property type="evidence" value="ECO:0007669"/>
    <property type="project" value="InterPro"/>
</dbReference>
<dbReference type="InterPro" id="IPR023753">
    <property type="entry name" value="FAD/NAD-binding_dom"/>
</dbReference>
<dbReference type="PRINTS" id="PR00368">
    <property type="entry name" value="FADPNR"/>
</dbReference>
<comment type="similarity">
    <text evidence="2">Belongs to the class-I pyridine nucleotide-disulfide oxidoreductase family.</text>
</comment>
<comment type="subunit">
    <text evidence="3">Homodimer.</text>
</comment>
<organism evidence="13 14">
    <name type="scientific">Cymbomonas tetramitiformis</name>
    <dbReference type="NCBI Taxonomy" id="36881"/>
    <lineage>
        <taxon>Eukaryota</taxon>
        <taxon>Viridiplantae</taxon>
        <taxon>Chlorophyta</taxon>
        <taxon>Pyramimonadophyceae</taxon>
        <taxon>Pyramimonadales</taxon>
        <taxon>Pyramimonadaceae</taxon>
        <taxon>Cymbomonas</taxon>
    </lineage>
</organism>
<dbReference type="PRINTS" id="PR00411">
    <property type="entry name" value="PNDRDTASEI"/>
</dbReference>
<dbReference type="GO" id="GO:0045454">
    <property type="term" value="P:cell redox homeostasis"/>
    <property type="evidence" value="ECO:0007669"/>
    <property type="project" value="InterPro"/>
</dbReference>
<evidence type="ECO:0000259" key="12">
    <source>
        <dbReference type="Pfam" id="PF07992"/>
    </source>
</evidence>
<dbReference type="PROSITE" id="PS00076">
    <property type="entry name" value="PYRIDINE_REDOX_1"/>
    <property type="match status" value="1"/>
</dbReference>
<keyword evidence="10" id="KW-0676">Redox-active center</keyword>
<dbReference type="AlphaFoldDB" id="A0AAE0BBV2"/>
<keyword evidence="7" id="KW-0521">NADP</keyword>
<keyword evidence="6" id="KW-0274">FAD</keyword>
<evidence type="ECO:0000313" key="14">
    <source>
        <dbReference type="Proteomes" id="UP001190700"/>
    </source>
</evidence>
<evidence type="ECO:0000256" key="1">
    <source>
        <dbReference type="ARBA" id="ARBA00001974"/>
    </source>
</evidence>
<keyword evidence="5" id="KW-0285">Flavoprotein</keyword>
<dbReference type="InterPro" id="IPR036188">
    <property type="entry name" value="FAD/NAD-bd_sf"/>
</dbReference>
<dbReference type="FunFam" id="3.50.50.60:FF:000051">
    <property type="entry name" value="Glutathione reductase"/>
    <property type="match status" value="1"/>
</dbReference>
<name>A0AAE0BBV2_9CHLO</name>
<dbReference type="EC" id="1.8.1.7" evidence="4"/>
<dbReference type="GO" id="GO:0005829">
    <property type="term" value="C:cytosol"/>
    <property type="evidence" value="ECO:0007669"/>
    <property type="project" value="TreeGrafter"/>
</dbReference>
<evidence type="ECO:0000256" key="9">
    <source>
        <dbReference type="ARBA" id="ARBA00023157"/>
    </source>
</evidence>
<dbReference type="Pfam" id="PF07992">
    <property type="entry name" value="Pyr_redox_2"/>
    <property type="match status" value="1"/>
</dbReference>
<sequence length="396" mass="42211">MGNKNAKPSPYDYDLVTIGGGSGGVRASRLAAADGKKVAIIELPFDPVSSESTGGFGGTCVIRGCVPKKLFVYGSHFHEEFEDAEGFGWNIHTPPKFNWQHLMAQKTKEITRLNGIYAKMLNNAGAEIFEGRGKLIDAHTVEVTDAAGHKTLLKTANTCIATGGYAFKLPIPGAELGITSDEALTLPDLPRKVCIIGGGYIAVEFAGIFNGLGAEVHLVFRQELPLRGFDEDVRAAVNENLIKRGIIVHPKCNPKSLAEASAGTITVETDSGQLTVNTVMFATGRKPNISRPDLGLSEVGVELDHGAIKVDAFSRTNVNGVWAIGDVTNRVNLTPVALMEGAAMMASAMKGRMTKPDYQYIPSAVFCQPPVASCGLSEQEAVSNGHTCDVYLASFR</sequence>
<comment type="caution">
    <text evidence="13">The sequence shown here is derived from an EMBL/GenBank/DDBJ whole genome shotgun (WGS) entry which is preliminary data.</text>
</comment>
<keyword evidence="8" id="KW-0560">Oxidoreductase</keyword>
<dbReference type="GO" id="GO:0034599">
    <property type="term" value="P:cellular response to oxidative stress"/>
    <property type="evidence" value="ECO:0007669"/>
    <property type="project" value="TreeGrafter"/>
</dbReference>
<evidence type="ECO:0000256" key="7">
    <source>
        <dbReference type="ARBA" id="ARBA00022857"/>
    </source>
</evidence>
<dbReference type="InterPro" id="IPR012999">
    <property type="entry name" value="Pyr_OxRdtase_I_AS"/>
</dbReference>
<evidence type="ECO:0000256" key="5">
    <source>
        <dbReference type="ARBA" id="ARBA00022630"/>
    </source>
</evidence>
<accession>A0AAE0BBV2</accession>
<evidence type="ECO:0000256" key="6">
    <source>
        <dbReference type="ARBA" id="ARBA00022827"/>
    </source>
</evidence>
<evidence type="ECO:0000313" key="13">
    <source>
        <dbReference type="EMBL" id="KAK3233743.1"/>
    </source>
</evidence>
<evidence type="ECO:0000256" key="4">
    <source>
        <dbReference type="ARBA" id="ARBA00012607"/>
    </source>
</evidence>
<comment type="cofactor">
    <cofactor evidence="1">
        <name>FAD</name>
        <dbReference type="ChEBI" id="CHEBI:57692"/>
    </cofactor>
</comment>
<evidence type="ECO:0000256" key="2">
    <source>
        <dbReference type="ARBA" id="ARBA00007532"/>
    </source>
</evidence>